<dbReference type="Proteomes" id="UP001221757">
    <property type="component" value="Unassembled WGS sequence"/>
</dbReference>
<name>A0AAD7H1T8_MYCRO</name>
<evidence type="ECO:0000313" key="1">
    <source>
        <dbReference type="EMBL" id="KAJ7710334.1"/>
    </source>
</evidence>
<dbReference type="AlphaFoldDB" id="A0AAD7H1T8"/>
<sequence length="69" mass="7389">IGATLSSRQSFSVFAPDIYSVFAPELMITESSMPPPPESGIHCIDIWHVAGVPARSSGIPPMRQCSARC</sequence>
<gene>
    <name evidence="1" type="ORF">B0H17DRAFT_1026844</name>
</gene>
<feature type="non-terminal residue" evidence="1">
    <location>
        <position position="69"/>
    </location>
</feature>
<accession>A0AAD7H1T8</accession>
<feature type="non-terminal residue" evidence="1">
    <location>
        <position position="1"/>
    </location>
</feature>
<dbReference type="EMBL" id="JARKIE010000001">
    <property type="protein sequence ID" value="KAJ7710334.1"/>
    <property type="molecule type" value="Genomic_DNA"/>
</dbReference>
<evidence type="ECO:0000313" key="2">
    <source>
        <dbReference type="Proteomes" id="UP001221757"/>
    </source>
</evidence>
<reference evidence="1" key="1">
    <citation type="submission" date="2023-03" db="EMBL/GenBank/DDBJ databases">
        <title>Massive genome expansion in bonnet fungi (Mycena s.s.) driven by repeated elements and novel gene families across ecological guilds.</title>
        <authorList>
            <consortium name="Lawrence Berkeley National Laboratory"/>
            <person name="Harder C.B."/>
            <person name="Miyauchi S."/>
            <person name="Viragh M."/>
            <person name="Kuo A."/>
            <person name="Thoen E."/>
            <person name="Andreopoulos B."/>
            <person name="Lu D."/>
            <person name="Skrede I."/>
            <person name="Drula E."/>
            <person name="Henrissat B."/>
            <person name="Morin E."/>
            <person name="Kohler A."/>
            <person name="Barry K."/>
            <person name="LaButti K."/>
            <person name="Morin E."/>
            <person name="Salamov A."/>
            <person name="Lipzen A."/>
            <person name="Mereny Z."/>
            <person name="Hegedus B."/>
            <person name="Baldrian P."/>
            <person name="Stursova M."/>
            <person name="Weitz H."/>
            <person name="Taylor A."/>
            <person name="Grigoriev I.V."/>
            <person name="Nagy L.G."/>
            <person name="Martin F."/>
            <person name="Kauserud H."/>
        </authorList>
    </citation>
    <scope>NUCLEOTIDE SEQUENCE</scope>
    <source>
        <strain evidence="1">CBHHK067</strain>
    </source>
</reference>
<organism evidence="1 2">
    <name type="scientific">Mycena rosella</name>
    <name type="common">Pink bonnet</name>
    <name type="synonym">Agaricus rosellus</name>
    <dbReference type="NCBI Taxonomy" id="1033263"/>
    <lineage>
        <taxon>Eukaryota</taxon>
        <taxon>Fungi</taxon>
        <taxon>Dikarya</taxon>
        <taxon>Basidiomycota</taxon>
        <taxon>Agaricomycotina</taxon>
        <taxon>Agaricomycetes</taxon>
        <taxon>Agaricomycetidae</taxon>
        <taxon>Agaricales</taxon>
        <taxon>Marasmiineae</taxon>
        <taxon>Mycenaceae</taxon>
        <taxon>Mycena</taxon>
    </lineage>
</organism>
<keyword evidence="2" id="KW-1185">Reference proteome</keyword>
<protein>
    <submittedName>
        <fullName evidence="1">Uncharacterized protein</fullName>
    </submittedName>
</protein>
<comment type="caution">
    <text evidence="1">The sequence shown here is derived from an EMBL/GenBank/DDBJ whole genome shotgun (WGS) entry which is preliminary data.</text>
</comment>
<proteinExistence type="predicted"/>